<dbReference type="GO" id="GO:0005524">
    <property type="term" value="F:ATP binding"/>
    <property type="evidence" value="ECO:0007669"/>
    <property type="project" value="UniProtKB-KW"/>
</dbReference>
<dbReference type="PANTHER" id="PTHR39321">
    <property type="entry name" value="NICOTINATE-NUCLEOTIDE ADENYLYLTRANSFERASE-RELATED"/>
    <property type="match status" value="1"/>
</dbReference>
<dbReference type="AlphaFoldDB" id="A0A7V0Z7D0"/>
<dbReference type="InterPro" id="IPR004821">
    <property type="entry name" value="Cyt_trans-like"/>
</dbReference>
<comment type="function">
    <text evidence="1 10">Catalyzes the reversible adenylation of nicotinate mononucleotide (NaMN) to nicotinic acid adenine dinucleotide (NaAD).</text>
</comment>
<sequence length="197" mass="23263">MKTRNLSIGIFGGLFDPPHIGHLIVNEWLLDEFSLDRIIFIPAFNPPHKHMYSPFEHRYRMTEIAIKGNKRFFISGIEKDIKGRSYTYKVIKALKKSDKIYQQAILYLIIGADQWNEIRHWKKPEVIFNETRVIVLPRPNFEIKKIRPYYNKILLSNAPLIDLSSTLLRERIKRGLGIEYLTVPGVVEYIKKNKFYS</sequence>
<feature type="domain" description="Cytidyltransferase-like" evidence="11">
    <location>
        <begin position="10"/>
        <end position="171"/>
    </location>
</feature>
<dbReference type="NCBIfam" id="NF000840">
    <property type="entry name" value="PRK00071.1-3"/>
    <property type="match status" value="1"/>
</dbReference>
<dbReference type="InterPro" id="IPR014729">
    <property type="entry name" value="Rossmann-like_a/b/a_fold"/>
</dbReference>
<keyword evidence="4 10" id="KW-0808">Transferase</keyword>
<comment type="similarity">
    <text evidence="10">Belongs to the NadD family.</text>
</comment>
<dbReference type="NCBIfam" id="TIGR00125">
    <property type="entry name" value="cyt_tran_rel"/>
    <property type="match status" value="1"/>
</dbReference>
<dbReference type="Pfam" id="PF01467">
    <property type="entry name" value="CTP_transf_like"/>
    <property type="match status" value="1"/>
</dbReference>
<dbReference type="EMBL" id="DSKY01000022">
    <property type="protein sequence ID" value="HDY60026.1"/>
    <property type="molecule type" value="Genomic_DNA"/>
</dbReference>
<dbReference type="HAMAP" id="MF_00244">
    <property type="entry name" value="NaMN_adenylyltr"/>
    <property type="match status" value="1"/>
</dbReference>
<protein>
    <recommendedName>
        <fullName evidence="10">Probable nicotinate-nucleotide adenylyltransferase</fullName>
        <ecNumber evidence="10">2.7.7.18</ecNumber>
    </recommendedName>
    <alternativeName>
        <fullName evidence="10">Deamido-NAD(+) diphosphorylase</fullName>
    </alternativeName>
    <alternativeName>
        <fullName evidence="10">Deamido-NAD(+) pyrophosphorylase</fullName>
    </alternativeName>
    <alternativeName>
        <fullName evidence="10">Nicotinate mononucleotide adenylyltransferase</fullName>
        <shortName evidence="10">NaMN adenylyltransferase</shortName>
    </alternativeName>
</protein>
<dbReference type="EC" id="2.7.7.18" evidence="10"/>
<dbReference type="SUPFAM" id="SSF52374">
    <property type="entry name" value="Nucleotidylyl transferase"/>
    <property type="match status" value="1"/>
</dbReference>
<keyword evidence="3 10" id="KW-0662">Pyridine nucleotide biosynthesis</keyword>
<comment type="catalytic activity">
    <reaction evidence="9 10">
        <text>nicotinate beta-D-ribonucleotide + ATP + H(+) = deamido-NAD(+) + diphosphate</text>
        <dbReference type="Rhea" id="RHEA:22860"/>
        <dbReference type="ChEBI" id="CHEBI:15378"/>
        <dbReference type="ChEBI" id="CHEBI:30616"/>
        <dbReference type="ChEBI" id="CHEBI:33019"/>
        <dbReference type="ChEBI" id="CHEBI:57502"/>
        <dbReference type="ChEBI" id="CHEBI:58437"/>
        <dbReference type="EC" id="2.7.7.18"/>
    </reaction>
</comment>
<dbReference type="CDD" id="cd02165">
    <property type="entry name" value="NMNAT"/>
    <property type="match status" value="1"/>
</dbReference>
<dbReference type="InterPro" id="IPR005248">
    <property type="entry name" value="NadD/NMNAT"/>
</dbReference>
<dbReference type="PANTHER" id="PTHR39321:SF3">
    <property type="entry name" value="PHOSPHOPANTETHEINE ADENYLYLTRANSFERASE"/>
    <property type="match status" value="1"/>
</dbReference>
<reference evidence="12" key="1">
    <citation type="journal article" date="2020" name="mSystems">
        <title>Genome- and Community-Level Interaction Insights into Carbon Utilization and Element Cycling Functions of Hydrothermarchaeota in Hydrothermal Sediment.</title>
        <authorList>
            <person name="Zhou Z."/>
            <person name="Liu Y."/>
            <person name="Xu W."/>
            <person name="Pan J."/>
            <person name="Luo Z.H."/>
            <person name="Li M."/>
        </authorList>
    </citation>
    <scope>NUCLEOTIDE SEQUENCE [LARGE SCALE GENOMIC DNA]</scope>
    <source>
        <strain evidence="12">SpSt-258</strain>
    </source>
</reference>
<dbReference type="GO" id="GO:0009435">
    <property type="term" value="P:NAD+ biosynthetic process"/>
    <property type="evidence" value="ECO:0007669"/>
    <property type="project" value="UniProtKB-UniRule"/>
</dbReference>
<keyword evidence="7 10" id="KW-0067">ATP-binding</keyword>
<name>A0A7V0Z7D0_UNCW3</name>
<evidence type="ECO:0000256" key="9">
    <source>
        <dbReference type="ARBA" id="ARBA00048721"/>
    </source>
</evidence>
<evidence type="ECO:0000256" key="5">
    <source>
        <dbReference type="ARBA" id="ARBA00022695"/>
    </source>
</evidence>
<evidence type="ECO:0000256" key="8">
    <source>
        <dbReference type="ARBA" id="ARBA00023027"/>
    </source>
</evidence>
<comment type="pathway">
    <text evidence="2 10">Cofactor biosynthesis; NAD(+) biosynthesis; deamido-NAD(+) from nicotinate D-ribonucleotide: step 1/1.</text>
</comment>
<evidence type="ECO:0000256" key="7">
    <source>
        <dbReference type="ARBA" id="ARBA00022840"/>
    </source>
</evidence>
<keyword evidence="5 10" id="KW-0548">Nucleotidyltransferase</keyword>
<evidence type="ECO:0000256" key="2">
    <source>
        <dbReference type="ARBA" id="ARBA00005019"/>
    </source>
</evidence>
<comment type="caution">
    <text evidence="12">The sequence shown here is derived from an EMBL/GenBank/DDBJ whole genome shotgun (WGS) entry which is preliminary data.</text>
</comment>
<dbReference type="UniPathway" id="UPA00253">
    <property type="reaction ID" value="UER00332"/>
</dbReference>
<dbReference type="Gene3D" id="3.40.50.620">
    <property type="entry name" value="HUPs"/>
    <property type="match status" value="1"/>
</dbReference>
<evidence type="ECO:0000256" key="6">
    <source>
        <dbReference type="ARBA" id="ARBA00022741"/>
    </source>
</evidence>
<keyword evidence="8 10" id="KW-0520">NAD</keyword>
<dbReference type="NCBIfam" id="TIGR00482">
    <property type="entry name" value="nicotinate (nicotinamide) nucleotide adenylyltransferase"/>
    <property type="match status" value="1"/>
</dbReference>
<evidence type="ECO:0000256" key="3">
    <source>
        <dbReference type="ARBA" id="ARBA00022642"/>
    </source>
</evidence>
<organism evidence="12">
    <name type="scientific">candidate division WOR-3 bacterium</name>
    <dbReference type="NCBI Taxonomy" id="2052148"/>
    <lineage>
        <taxon>Bacteria</taxon>
        <taxon>Bacteria division WOR-3</taxon>
    </lineage>
</organism>
<gene>
    <name evidence="10 12" type="primary">nadD</name>
    <name evidence="12" type="ORF">ENP86_10870</name>
</gene>
<dbReference type="GO" id="GO:0004515">
    <property type="term" value="F:nicotinate-nucleotide adenylyltransferase activity"/>
    <property type="evidence" value="ECO:0007669"/>
    <property type="project" value="UniProtKB-UniRule"/>
</dbReference>
<keyword evidence="6 10" id="KW-0547">Nucleotide-binding</keyword>
<evidence type="ECO:0000256" key="4">
    <source>
        <dbReference type="ARBA" id="ARBA00022679"/>
    </source>
</evidence>
<evidence type="ECO:0000256" key="1">
    <source>
        <dbReference type="ARBA" id="ARBA00002324"/>
    </source>
</evidence>
<evidence type="ECO:0000256" key="10">
    <source>
        <dbReference type="HAMAP-Rule" id="MF_00244"/>
    </source>
</evidence>
<evidence type="ECO:0000259" key="11">
    <source>
        <dbReference type="Pfam" id="PF01467"/>
    </source>
</evidence>
<accession>A0A7V0Z7D0</accession>
<evidence type="ECO:0000313" key="12">
    <source>
        <dbReference type="EMBL" id="HDY60026.1"/>
    </source>
</evidence>
<proteinExistence type="inferred from homology"/>